<gene>
    <name evidence="7" type="ORF">UW92_C0017G0007</name>
</gene>
<organism evidence="7 8">
    <name type="scientific">Candidatus Jorgensenbacteria bacterium GW2011_GWA2_45_13</name>
    <dbReference type="NCBI Taxonomy" id="1618662"/>
    <lineage>
        <taxon>Bacteria</taxon>
        <taxon>Candidatus Joergenseniibacteriota</taxon>
    </lineage>
</organism>
<dbReference type="Gene3D" id="3.90.1030.10">
    <property type="entry name" value="Ribosomal protein L17"/>
    <property type="match status" value="1"/>
</dbReference>
<comment type="similarity">
    <text evidence="1 5">Belongs to the bacterial ribosomal protein bL17 family.</text>
</comment>
<evidence type="ECO:0000313" key="7">
    <source>
        <dbReference type="EMBL" id="KKT91154.1"/>
    </source>
</evidence>
<protein>
    <recommendedName>
        <fullName evidence="4 6">50S ribosomal protein L17</fullName>
    </recommendedName>
</protein>
<sequence>MRHLKKGKKFGLKKGQRRAFMKILANNLVMKEKIRTTEVRAKALRPEVERMVTHAKKRNVAALRMLMEKLPKEAAYKLYHEIAPRYDDRKGGYTRIVKHLKLRKNDASKMATISFV</sequence>
<dbReference type="AlphaFoldDB" id="A0A0G1P430"/>
<evidence type="ECO:0000256" key="6">
    <source>
        <dbReference type="RuleBase" id="RU000661"/>
    </source>
</evidence>
<dbReference type="EMBL" id="LCKF01000017">
    <property type="protein sequence ID" value="KKT91154.1"/>
    <property type="molecule type" value="Genomic_DNA"/>
</dbReference>
<evidence type="ECO:0000256" key="1">
    <source>
        <dbReference type="ARBA" id="ARBA00008777"/>
    </source>
</evidence>
<dbReference type="SUPFAM" id="SSF64263">
    <property type="entry name" value="Prokaryotic ribosomal protein L17"/>
    <property type="match status" value="1"/>
</dbReference>
<dbReference type="InterPro" id="IPR000456">
    <property type="entry name" value="Ribosomal_bL17"/>
</dbReference>
<evidence type="ECO:0000256" key="3">
    <source>
        <dbReference type="ARBA" id="ARBA00023274"/>
    </source>
</evidence>
<dbReference type="GO" id="GO:0003735">
    <property type="term" value="F:structural constituent of ribosome"/>
    <property type="evidence" value="ECO:0007669"/>
    <property type="project" value="InterPro"/>
</dbReference>
<dbReference type="GO" id="GO:0022625">
    <property type="term" value="C:cytosolic large ribosomal subunit"/>
    <property type="evidence" value="ECO:0007669"/>
    <property type="project" value="TreeGrafter"/>
</dbReference>
<dbReference type="PANTHER" id="PTHR14413:SF16">
    <property type="entry name" value="LARGE RIBOSOMAL SUBUNIT PROTEIN BL17M"/>
    <property type="match status" value="1"/>
</dbReference>
<evidence type="ECO:0000313" key="8">
    <source>
        <dbReference type="Proteomes" id="UP000033966"/>
    </source>
</evidence>
<dbReference type="InterPro" id="IPR036373">
    <property type="entry name" value="Ribosomal_bL17_sf"/>
</dbReference>
<accession>A0A0G1P430</accession>
<dbReference type="InterPro" id="IPR047859">
    <property type="entry name" value="Ribosomal_bL17_CS"/>
</dbReference>
<dbReference type="NCBIfam" id="TIGR00059">
    <property type="entry name" value="L17"/>
    <property type="match status" value="1"/>
</dbReference>
<evidence type="ECO:0000256" key="4">
    <source>
        <dbReference type="ARBA" id="ARBA00035494"/>
    </source>
</evidence>
<dbReference type="Pfam" id="PF01196">
    <property type="entry name" value="Ribosomal_L17"/>
    <property type="match status" value="1"/>
</dbReference>
<name>A0A0G1P430_9BACT</name>
<evidence type="ECO:0000256" key="5">
    <source>
        <dbReference type="RuleBase" id="RU000660"/>
    </source>
</evidence>
<dbReference type="PROSITE" id="PS01167">
    <property type="entry name" value="RIBOSOMAL_L17"/>
    <property type="match status" value="1"/>
</dbReference>
<reference evidence="7 8" key="1">
    <citation type="journal article" date="2015" name="Nature">
        <title>rRNA introns, odd ribosomes, and small enigmatic genomes across a large radiation of phyla.</title>
        <authorList>
            <person name="Brown C.T."/>
            <person name="Hug L.A."/>
            <person name="Thomas B.C."/>
            <person name="Sharon I."/>
            <person name="Castelle C.J."/>
            <person name="Singh A."/>
            <person name="Wilkins M.J."/>
            <person name="Williams K.H."/>
            <person name="Banfield J.F."/>
        </authorList>
    </citation>
    <scope>NUCLEOTIDE SEQUENCE [LARGE SCALE GENOMIC DNA]</scope>
</reference>
<evidence type="ECO:0000256" key="2">
    <source>
        <dbReference type="ARBA" id="ARBA00022980"/>
    </source>
</evidence>
<keyword evidence="2 5" id="KW-0689">Ribosomal protein</keyword>
<dbReference type="GO" id="GO:0006412">
    <property type="term" value="P:translation"/>
    <property type="evidence" value="ECO:0007669"/>
    <property type="project" value="InterPro"/>
</dbReference>
<keyword evidence="3 5" id="KW-0687">Ribonucleoprotein</keyword>
<comment type="caution">
    <text evidence="7">The sequence shown here is derived from an EMBL/GenBank/DDBJ whole genome shotgun (WGS) entry which is preliminary data.</text>
</comment>
<dbReference type="Proteomes" id="UP000033966">
    <property type="component" value="Unassembled WGS sequence"/>
</dbReference>
<dbReference type="PANTHER" id="PTHR14413">
    <property type="entry name" value="RIBOSOMAL PROTEIN L17"/>
    <property type="match status" value="1"/>
</dbReference>
<proteinExistence type="inferred from homology"/>